<dbReference type="InterPro" id="IPR001173">
    <property type="entry name" value="Glyco_trans_2-like"/>
</dbReference>
<keyword evidence="6" id="KW-1185">Reference proteome</keyword>
<dbReference type="RefSeq" id="WP_336587183.1">
    <property type="nucleotide sequence ID" value="NZ_JBBAXC010000009.1"/>
</dbReference>
<feature type="domain" description="Glycosyltransferase 2-like" evidence="4">
    <location>
        <begin position="7"/>
        <end position="131"/>
    </location>
</feature>
<dbReference type="EMBL" id="JBBAXC010000009">
    <property type="protein sequence ID" value="MEI5907738.1"/>
    <property type="molecule type" value="Genomic_DNA"/>
</dbReference>
<dbReference type="Gene3D" id="3.90.550.10">
    <property type="entry name" value="Spore Coat Polysaccharide Biosynthesis Protein SpsA, Chain A"/>
    <property type="match status" value="1"/>
</dbReference>
<organism evidence="5 6">
    <name type="scientific">Bacillus spongiae</name>
    <dbReference type="NCBI Taxonomy" id="2683610"/>
    <lineage>
        <taxon>Bacteria</taxon>
        <taxon>Bacillati</taxon>
        <taxon>Bacillota</taxon>
        <taxon>Bacilli</taxon>
        <taxon>Bacillales</taxon>
        <taxon>Bacillaceae</taxon>
        <taxon>Bacillus</taxon>
    </lineage>
</organism>
<protein>
    <submittedName>
        <fullName evidence="5">Glycosyltransferase family 2 protein</fullName>
        <ecNumber evidence="5">2.4.-.-</ecNumber>
    </submittedName>
</protein>
<dbReference type="Proteomes" id="UP001312865">
    <property type="component" value="Unassembled WGS sequence"/>
</dbReference>
<evidence type="ECO:0000259" key="4">
    <source>
        <dbReference type="Pfam" id="PF00535"/>
    </source>
</evidence>
<dbReference type="GO" id="GO:0016757">
    <property type="term" value="F:glycosyltransferase activity"/>
    <property type="evidence" value="ECO:0007669"/>
    <property type="project" value="UniProtKB-KW"/>
</dbReference>
<dbReference type="EC" id="2.4.-.-" evidence="5"/>
<proteinExistence type="inferred from homology"/>
<sequence length="353" mass="41783">MNNLMVSVVVPIYKVEKYIHRCINSLINQSYKQLEIILVNDGSPDNCGEIVDEYARKDERIKALHKQNGGLSDARNYGMKYVTGGYTIFVDSDDWLEEKMIEELVRCSHELKADLVQSAFYYSYEDALLFDNRNYSITSDPLIMNNKEAMLELVKNEKVKNFAWGKLYKTEMIKDLSFKKGVLFEDVFWAHKVIKRVNKLVLIQKPLYHYFQRSDSIVSTYSLRNLDMIEGLKERLQFIEMHYPELLNESYKQLLKSHLIHYNLLLVNRKKDKRGEKRREIRRYIEDHDTHFQQAVKTDEELKKQLTLFLTHPFIHLLFLGWKKGLRLMKFSPIPKGLEVVDVRSSKEDVIND</sequence>
<accession>A0ABU8HEY6</accession>
<name>A0ABU8HEY6_9BACI</name>
<dbReference type="InterPro" id="IPR029044">
    <property type="entry name" value="Nucleotide-diphossugar_trans"/>
</dbReference>
<evidence type="ECO:0000256" key="1">
    <source>
        <dbReference type="ARBA" id="ARBA00006739"/>
    </source>
</evidence>
<keyword evidence="2 5" id="KW-0328">Glycosyltransferase</keyword>
<comment type="similarity">
    <text evidence="1">Belongs to the glycosyltransferase 2 family.</text>
</comment>
<evidence type="ECO:0000256" key="2">
    <source>
        <dbReference type="ARBA" id="ARBA00022676"/>
    </source>
</evidence>
<dbReference type="SUPFAM" id="SSF53448">
    <property type="entry name" value="Nucleotide-diphospho-sugar transferases"/>
    <property type="match status" value="1"/>
</dbReference>
<dbReference type="PANTHER" id="PTHR22916:SF51">
    <property type="entry name" value="GLYCOSYLTRANSFERASE EPSH-RELATED"/>
    <property type="match status" value="1"/>
</dbReference>
<gene>
    <name evidence="5" type="ORF">WAK64_11810</name>
</gene>
<comment type="caution">
    <text evidence="5">The sequence shown here is derived from an EMBL/GenBank/DDBJ whole genome shotgun (WGS) entry which is preliminary data.</text>
</comment>
<evidence type="ECO:0000313" key="5">
    <source>
        <dbReference type="EMBL" id="MEI5907738.1"/>
    </source>
</evidence>
<dbReference type="CDD" id="cd00761">
    <property type="entry name" value="Glyco_tranf_GTA_type"/>
    <property type="match status" value="1"/>
</dbReference>
<reference evidence="5 6" key="1">
    <citation type="journal article" date="2018" name="J. Microbiol.">
        <title>Bacillus spongiae sp. nov., isolated from sponge of Jeju Island.</title>
        <authorList>
            <person name="Lee G.E."/>
            <person name="Im W.T."/>
            <person name="Park J.S."/>
        </authorList>
    </citation>
    <scope>NUCLEOTIDE SEQUENCE [LARGE SCALE GENOMIC DNA]</scope>
    <source>
        <strain evidence="5 6">135PIL107-10</strain>
    </source>
</reference>
<dbReference type="Pfam" id="PF00535">
    <property type="entry name" value="Glycos_transf_2"/>
    <property type="match status" value="1"/>
</dbReference>
<evidence type="ECO:0000313" key="6">
    <source>
        <dbReference type="Proteomes" id="UP001312865"/>
    </source>
</evidence>
<dbReference type="PANTHER" id="PTHR22916">
    <property type="entry name" value="GLYCOSYLTRANSFERASE"/>
    <property type="match status" value="1"/>
</dbReference>
<evidence type="ECO:0000256" key="3">
    <source>
        <dbReference type="ARBA" id="ARBA00022679"/>
    </source>
</evidence>
<keyword evidence="3 5" id="KW-0808">Transferase</keyword>